<organism evidence="2 3">
    <name type="scientific">Lentzea albida</name>
    <dbReference type="NCBI Taxonomy" id="65499"/>
    <lineage>
        <taxon>Bacteria</taxon>
        <taxon>Bacillati</taxon>
        <taxon>Actinomycetota</taxon>
        <taxon>Actinomycetes</taxon>
        <taxon>Pseudonocardiales</taxon>
        <taxon>Pseudonocardiaceae</taxon>
        <taxon>Lentzea</taxon>
    </lineage>
</organism>
<evidence type="ECO:0000313" key="3">
    <source>
        <dbReference type="Proteomes" id="UP000199503"/>
    </source>
</evidence>
<protein>
    <submittedName>
        <fullName evidence="2">Uncharacterized protein</fullName>
    </submittedName>
</protein>
<keyword evidence="1" id="KW-0812">Transmembrane</keyword>
<dbReference type="STRING" id="65499.SAMN04488000_106124"/>
<accession>A0A1H9LHU0</accession>
<dbReference type="Proteomes" id="UP000199503">
    <property type="component" value="Unassembled WGS sequence"/>
</dbReference>
<reference evidence="3" key="1">
    <citation type="submission" date="2016-10" db="EMBL/GenBank/DDBJ databases">
        <authorList>
            <person name="Varghese N."/>
            <person name="Submissions S."/>
        </authorList>
    </citation>
    <scope>NUCLEOTIDE SEQUENCE [LARGE SCALE GENOMIC DNA]</scope>
    <source>
        <strain evidence="3">DSM 44437</strain>
    </source>
</reference>
<keyword evidence="1" id="KW-1133">Transmembrane helix</keyword>
<evidence type="ECO:0000313" key="2">
    <source>
        <dbReference type="EMBL" id="SER10996.1"/>
    </source>
</evidence>
<dbReference type="EMBL" id="FOFV01000006">
    <property type="protein sequence ID" value="SER10996.1"/>
    <property type="molecule type" value="Genomic_DNA"/>
</dbReference>
<keyword evidence="3" id="KW-1185">Reference proteome</keyword>
<evidence type="ECO:0000256" key="1">
    <source>
        <dbReference type="SAM" id="Phobius"/>
    </source>
</evidence>
<name>A0A1H9LHU0_9PSEU</name>
<feature type="transmembrane region" description="Helical" evidence="1">
    <location>
        <begin position="12"/>
        <end position="30"/>
    </location>
</feature>
<proteinExistence type="predicted"/>
<keyword evidence="1" id="KW-0472">Membrane</keyword>
<sequence length="162" mass="18660">MGDRSFGYSAQVRPFLWVFLVVTPLEVLLVELLVPWFWLRAVLLAFGVLSALLLGWQLWMLHKFKHEVDDEHLWLRYAREFEYRIPLSTIGSVTQGMTSRTLHRTRSVVDATLVLEISGSTNVALRLDAPLQVDLGRRGAHEVTKVEFWTDDPDGMVRALRK</sequence>
<dbReference type="RefSeq" id="WP_245786194.1">
    <property type="nucleotide sequence ID" value="NZ_FOFV01000006.1"/>
</dbReference>
<feature type="transmembrane region" description="Helical" evidence="1">
    <location>
        <begin position="36"/>
        <end position="56"/>
    </location>
</feature>
<dbReference type="AlphaFoldDB" id="A0A1H9LHU0"/>
<gene>
    <name evidence="2" type="ORF">SAMN04488000_106124</name>
</gene>